<dbReference type="SUPFAM" id="SSF88946">
    <property type="entry name" value="Sigma2 domain of RNA polymerase sigma factors"/>
    <property type="match status" value="1"/>
</dbReference>
<keyword evidence="6" id="KW-0346">Stress response</keyword>
<evidence type="ECO:0000313" key="8">
    <source>
        <dbReference type="EMBL" id="MFC0558327.1"/>
    </source>
</evidence>
<keyword evidence="9" id="KW-1185">Reference proteome</keyword>
<evidence type="ECO:0000259" key="7">
    <source>
        <dbReference type="Pfam" id="PF04542"/>
    </source>
</evidence>
<evidence type="ECO:0000313" key="9">
    <source>
        <dbReference type="Proteomes" id="UP001589833"/>
    </source>
</evidence>
<feature type="short sequence motif" description="Polymerase core binding" evidence="6">
    <location>
        <begin position="48"/>
        <end position="61"/>
    </location>
</feature>
<dbReference type="InterPro" id="IPR007627">
    <property type="entry name" value="RNA_pol_sigma70_r2"/>
</dbReference>
<keyword evidence="5 6" id="KW-0804">Transcription</keyword>
<dbReference type="HAMAP" id="MF_02064">
    <property type="entry name" value="Sigma70_SigI"/>
    <property type="match status" value="1"/>
</dbReference>
<accession>A0ABV6NC32</accession>
<evidence type="ECO:0000256" key="4">
    <source>
        <dbReference type="ARBA" id="ARBA00023125"/>
    </source>
</evidence>
<keyword evidence="2 6" id="KW-0805">Transcription regulation</keyword>
<organism evidence="8 9">
    <name type="scientific">Halalkalibacter alkalisediminis</name>
    <dbReference type="NCBI Taxonomy" id="935616"/>
    <lineage>
        <taxon>Bacteria</taxon>
        <taxon>Bacillati</taxon>
        <taxon>Bacillota</taxon>
        <taxon>Bacilli</taxon>
        <taxon>Bacillales</taxon>
        <taxon>Bacillaceae</taxon>
        <taxon>Halalkalibacter</taxon>
    </lineage>
</organism>
<keyword evidence="3 6" id="KW-0731">Sigma factor</keyword>
<dbReference type="Gene3D" id="1.10.1740.10">
    <property type="match status" value="1"/>
</dbReference>
<dbReference type="PIRSF" id="PIRSF038953">
    <property type="entry name" value="SigI"/>
    <property type="match status" value="1"/>
</dbReference>
<name>A0ABV6NC32_9BACI</name>
<dbReference type="Pfam" id="PF04542">
    <property type="entry name" value="Sigma70_r2"/>
    <property type="match status" value="1"/>
</dbReference>
<keyword evidence="1 6" id="KW-0963">Cytoplasm</keyword>
<sequence>MNAVDLQVIEQIQNGDEVARERVIQHYKPYVINVAGHITHKFVTWSDEEASIALLAFNKAIDTFDATAGRQFLNYVYLLIKRDLIDFYRKEKKEAHLSLHLTNEEESTIEQENNQAMELYEKQVQTTELVEEILELDALLRQYQISFEELEQHSPKHKDSRISLLELASLIAEDQECTELLQRKKKLPITIIVKKYGVKKKTLERHRKYLITLIILTLNRQWEQLSQFVKKEGKS</sequence>
<protein>
    <recommendedName>
        <fullName evidence="6">RNA polymerase sigma factor SigI</fullName>
    </recommendedName>
</protein>
<keyword evidence="4 6" id="KW-0238">DNA-binding</keyword>
<dbReference type="InterPro" id="IPR014244">
    <property type="entry name" value="RNA_pol_sigma-I"/>
</dbReference>
<comment type="function">
    <text evidence="6">Sigma factors are initiation factors that promote the attachment of RNA polymerase to specific initiation sites and are then released.</text>
</comment>
<evidence type="ECO:0000256" key="5">
    <source>
        <dbReference type="ARBA" id="ARBA00023163"/>
    </source>
</evidence>
<dbReference type="NCBIfam" id="TIGR02895">
    <property type="entry name" value="spore_sigI"/>
    <property type="match status" value="1"/>
</dbReference>
<comment type="subunit">
    <text evidence="6">Interacts with RsgI.</text>
</comment>
<comment type="similarity">
    <text evidence="6">Belongs to the sigma-70 factor family. SigI subfamily.</text>
</comment>
<feature type="DNA-binding region" description="H-T-H motif" evidence="6">
    <location>
        <begin position="189"/>
        <end position="208"/>
    </location>
</feature>
<dbReference type="Proteomes" id="UP001589833">
    <property type="component" value="Unassembled WGS sequence"/>
</dbReference>
<proteinExistence type="inferred from homology"/>
<evidence type="ECO:0000256" key="6">
    <source>
        <dbReference type="HAMAP-Rule" id="MF_02064"/>
    </source>
</evidence>
<reference evidence="8 9" key="1">
    <citation type="submission" date="2024-09" db="EMBL/GenBank/DDBJ databases">
        <authorList>
            <person name="Sun Q."/>
            <person name="Mori K."/>
        </authorList>
    </citation>
    <scope>NUCLEOTIDE SEQUENCE [LARGE SCALE GENOMIC DNA]</scope>
    <source>
        <strain evidence="8 9">NCAIM B.02301</strain>
    </source>
</reference>
<comment type="subcellular location">
    <subcellularLocation>
        <location evidence="6">Cytoplasm</location>
    </subcellularLocation>
</comment>
<gene>
    <name evidence="6 8" type="primary">sigI</name>
    <name evidence="8" type="ORF">ACFFH4_04610</name>
</gene>
<dbReference type="RefSeq" id="WP_273840993.1">
    <property type="nucleotide sequence ID" value="NZ_JAQQWT010000003.1"/>
</dbReference>
<evidence type="ECO:0000256" key="3">
    <source>
        <dbReference type="ARBA" id="ARBA00023082"/>
    </source>
</evidence>
<evidence type="ECO:0000256" key="1">
    <source>
        <dbReference type="ARBA" id="ARBA00022490"/>
    </source>
</evidence>
<dbReference type="InterPro" id="IPR013325">
    <property type="entry name" value="RNA_pol_sigma_r2"/>
</dbReference>
<feature type="domain" description="RNA polymerase sigma-70 region 2" evidence="7">
    <location>
        <begin position="24"/>
        <end position="93"/>
    </location>
</feature>
<evidence type="ECO:0000256" key="2">
    <source>
        <dbReference type="ARBA" id="ARBA00023015"/>
    </source>
</evidence>
<comment type="caution">
    <text evidence="8">The sequence shown here is derived from an EMBL/GenBank/DDBJ whole genome shotgun (WGS) entry which is preliminary data.</text>
</comment>
<dbReference type="EMBL" id="JBHLTR010000004">
    <property type="protein sequence ID" value="MFC0558327.1"/>
    <property type="molecule type" value="Genomic_DNA"/>
</dbReference>
<comment type="activity regulation">
    <text evidence="6">Negatively regulated by the anti-sigma-I factor RsgI.</text>
</comment>